<reference evidence="1 2" key="1">
    <citation type="submission" date="2020-08" db="EMBL/GenBank/DDBJ databases">
        <title>Genomic Encyclopedia of Type Strains, Phase IV (KMG-IV): sequencing the most valuable type-strain genomes for metagenomic binning, comparative biology and taxonomic classification.</title>
        <authorList>
            <person name="Goeker M."/>
        </authorList>
    </citation>
    <scope>NUCLEOTIDE SEQUENCE [LARGE SCALE GENOMIC DNA]</scope>
    <source>
        <strain evidence="1 2">DSM 103737</strain>
    </source>
</reference>
<dbReference type="RefSeq" id="WP_183315901.1">
    <property type="nucleotide sequence ID" value="NZ_JACIEN010000001.1"/>
</dbReference>
<dbReference type="Proteomes" id="UP000577362">
    <property type="component" value="Unassembled WGS sequence"/>
</dbReference>
<dbReference type="SUPFAM" id="SSF53756">
    <property type="entry name" value="UDP-Glycosyltransferase/glycogen phosphorylase"/>
    <property type="match status" value="1"/>
</dbReference>
<dbReference type="Gene3D" id="3.40.50.2000">
    <property type="entry name" value="Glycogen Phosphorylase B"/>
    <property type="match status" value="1"/>
</dbReference>
<comment type="caution">
    <text evidence="1">The sequence shown here is derived from an EMBL/GenBank/DDBJ whole genome shotgun (WGS) entry which is preliminary data.</text>
</comment>
<name>A0A840BRP0_9HYPH</name>
<proteinExistence type="predicted"/>
<keyword evidence="2" id="KW-1185">Reference proteome</keyword>
<dbReference type="AlphaFoldDB" id="A0A840BRP0"/>
<protein>
    <recommendedName>
        <fullName evidence="3">Glycosyltransferase subfamily 4-like N-terminal domain-containing protein</fullName>
    </recommendedName>
</protein>
<evidence type="ECO:0000313" key="2">
    <source>
        <dbReference type="Proteomes" id="UP000577362"/>
    </source>
</evidence>
<dbReference type="EMBL" id="JACIEN010000001">
    <property type="protein sequence ID" value="MBB4016045.1"/>
    <property type="molecule type" value="Genomic_DNA"/>
</dbReference>
<gene>
    <name evidence="1" type="ORF">GGR16_001051</name>
</gene>
<accession>A0A840BRP0</accession>
<organism evidence="1 2">
    <name type="scientific">Chelatococcus caeni</name>
    <dbReference type="NCBI Taxonomy" id="1348468"/>
    <lineage>
        <taxon>Bacteria</taxon>
        <taxon>Pseudomonadati</taxon>
        <taxon>Pseudomonadota</taxon>
        <taxon>Alphaproteobacteria</taxon>
        <taxon>Hyphomicrobiales</taxon>
        <taxon>Chelatococcaceae</taxon>
        <taxon>Chelatococcus</taxon>
    </lineage>
</organism>
<sequence length="371" mass="41410">MSSLDGVEIAIVAPCPRADLAHEGWMSRIRAIDRQFNGRKRVYLNFSEHHPSAPSGLTWHAAERAEILLRPGSPACEQLVARVVQTVRVVYVHTLHLAEFMLPHLPSGKLCVDIHGITPEEEVMMGRPELRPKYEAVERQVLAEAKHCICVSNAMIAHYAEKYPTLNPNWITIPIIEAYPEEPGAGRRTPPDGEPPAAIYSGGTQAWQNIDAMLSLAKNRGREVSFRFLSHDFELIRRRAAEMEAEAEFAYCSKVDLPAAYRSADFGLVLRDDTAVNRVSCPTKLVEYLQFGVVPIVRSPALGDFAELGFAYVTEEEFASGFFPDAASREWMIERNLEVIWALADRFRKGIAALHASIWNMSEVDGSLTPA</sequence>
<evidence type="ECO:0000313" key="1">
    <source>
        <dbReference type="EMBL" id="MBB4016045.1"/>
    </source>
</evidence>
<evidence type="ECO:0008006" key="3">
    <source>
        <dbReference type="Google" id="ProtNLM"/>
    </source>
</evidence>